<protein>
    <submittedName>
        <fullName evidence="5">MerR family transcriptional regulator</fullName>
    </submittedName>
</protein>
<evidence type="ECO:0000313" key="5">
    <source>
        <dbReference type="EMBL" id="MCC5467410.1"/>
    </source>
</evidence>
<name>A0ABS8HWK2_9FIRM</name>
<dbReference type="SUPFAM" id="SSF46955">
    <property type="entry name" value="Putative DNA-binding domain"/>
    <property type="match status" value="1"/>
</dbReference>
<gene>
    <name evidence="5" type="ORF">LMF89_18915</name>
</gene>
<keyword evidence="3" id="KW-0804">Transcription</keyword>
<dbReference type="InterPro" id="IPR000551">
    <property type="entry name" value="MerR-type_HTH_dom"/>
</dbReference>
<dbReference type="RefSeq" id="WP_229536418.1">
    <property type="nucleotide sequence ID" value="NZ_JAJHJB010000032.1"/>
</dbReference>
<keyword evidence="1" id="KW-0805">Transcription regulation</keyword>
<dbReference type="PANTHER" id="PTHR30204">
    <property type="entry name" value="REDOX-CYCLING DRUG-SENSING TRANSCRIPTIONAL ACTIVATOR SOXR"/>
    <property type="match status" value="1"/>
</dbReference>
<evidence type="ECO:0000259" key="4">
    <source>
        <dbReference type="PROSITE" id="PS50937"/>
    </source>
</evidence>
<dbReference type="SMART" id="SM00422">
    <property type="entry name" value="HTH_MERR"/>
    <property type="match status" value="1"/>
</dbReference>
<keyword evidence="6" id="KW-1185">Reference proteome</keyword>
<dbReference type="Gene3D" id="1.10.1660.10">
    <property type="match status" value="1"/>
</dbReference>
<dbReference type="Pfam" id="PF13411">
    <property type="entry name" value="MerR_1"/>
    <property type="match status" value="1"/>
</dbReference>
<organism evidence="5 6">
    <name type="scientific">Pelosinus baikalensis</name>
    <dbReference type="NCBI Taxonomy" id="2892015"/>
    <lineage>
        <taxon>Bacteria</taxon>
        <taxon>Bacillati</taxon>
        <taxon>Bacillota</taxon>
        <taxon>Negativicutes</taxon>
        <taxon>Selenomonadales</taxon>
        <taxon>Sporomusaceae</taxon>
        <taxon>Pelosinus</taxon>
    </lineage>
</organism>
<accession>A0ABS8HWK2</accession>
<evidence type="ECO:0000256" key="3">
    <source>
        <dbReference type="ARBA" id="ARBA00023163"/>
    </source>
</evidence>
<dbReference type="InterPro" id="IPR009061">
    <property type="entry name" value="DNA-bd_dom_put_sf"/>
</dbReference>
<dbReference type="PANTHER" id="PTHR30204:SF94">
    <property type="entry name" value="HEAVY METAL-DEPENDENT TRANSCRIPTIONAL REGULATOR HI_0293-RELATED"/>
    <property type="match status" value="1"/>
</dbReference>
<dbReference type="InterPro" id="IPR047057">
    <property type="entry name" value="MerR_fam"/>
</dbReference>
<dbReference type="EMBL" id="JAJHJB010000032">
    <property type="protein sequence ID" value="MCC5467410.1"/>
    <property type="molecule type" value="Genomic_DNA"/>
</dbReference>
<keyword evidence="2" id="KW-0238">DNA-binding</keyword>
<proteinExistence type="predicted"/>
<reference evidence="5" key="1">
    <citation type="submission" date="2021-11" db="EMBL/GenBank/DDBJ databases">
        <title>Description of a new species Pelosinus isolated from the bottom sediments of Lake Baikal.</title>
        <authorList>
            <person name="Zakharyuk A."/>
        </authorList>
    </citation>
    <scope>NUCLEOTIDE SEQUENCE</scope>
    <source>
        <strain evidence="5">Bkl1</strain>
    </source>
</reference>
<feature type="domain" description="HTH merR-type" evidence="4">
    <location>
        <begin position="1"/>
        <end position="68"/>
    </location>
</feature>
<dbReference type="Proteomes" id="UP001165492">
    <property type="component" value="Unassembled WGS sequence"/>
</dbReference>
<evidence type="ECO:0000256" key="1">
    <source>
        <dbReference type="ARBA" id="ARBA00023015"/>
    </source>
</evidence>
<comment type="caution">
    <text evidence="5">The sequence shown here is derived from an EMBL/GenBank/DDBJ whole genome shotgun (WGS) entry which is preliminary data.</text>
</comment>
<evidence type="ECO:0000256" key="2">
    <source>
        <dbReference type="ARBA" id="ARBA00023125"/>
    </source>
</evidence>
<sequence length="115" mass="13316">MLIKELSCQTGASIRSIRHYESKGLLYARRLANGYRDYDGDAIAKVKTIQLYLSLGLTTESIAQIIDCPMLPQNDRPLCKEAYKLYQVKLNEVNKQLEILHSIQQRLQEKIKEFE</sequence>
<evidence type="ECO:0000313" key="6">
    <source>
        <dbReference type="Proteomes" id="UP001165492"/>
    </source>
</evidence>
<dbReference type="PROSITE" id="PS50937">
    <property type="entry name" value="HTH_MERR_2"/>
    <property type="match status" value="1"/>
</dbReference>